<protein>
    <recommendedName>
        <fullName evidence="4">Ribosome biogenesis protein NOP53</fullName>
    </recommendedName>
</protein>
<evidence type="ECO:0008006" key="4">
    <source>
        <dbReference type="Google" id="ProtNLM"/>
    </source>
</evidence>
<evidence type="ECO:0000313" key="3">
    <source>
        <dbReference type="Proteomes" id="UP001189429"/>
    </source>
</evidence>
<dbReference type="Proteomes" id="UP001189429">
    <property type="component" value="Unassembled WGS sequence"/>
</dbReference>
<organism evidence="2 3">
    <name type="scientific">Prorocentrum cordatum</name>
    <dbReference type="NCBI Taxonomy" id="2364126"/>
    <lineage>
        <taxon>Eukaryota</taxon>
        <taxon>Sar</taxon>
        <taxon>Alveolata</taxon>
        <taxon>Dinophyceae</taxon>
        <taxon>Prorocentrales</taxon>
        <taxon>Prorocentraceae</taxon>
        <taxon>Prorocentrum</taxon>
    </lineage>
</organism>
<feature type="compositionally biased region" description="Low complexity" evidence="1">
    <location>
        <begin position="110"/>
        <end position="123"/>
    </location>
</feature>
<evidence type="ECO:0000256" key="1">
    <source>
        <dbReference type="SAM" id="MobiDB-lite"/>
    </source>
</evidence>
<dbReference type="EMBL" id="CAUYUJ010000021">
    <property type="protein sequence ID" value="CAK0788272.1"/>
    <property type="molecule type" value="Genomic_DNA"/>
</dbReference>
<name>A0ABN9P6I2_9DINO</name>
<feature type="compositionally biased region" description="Basic and acidic residues" evidence="1">
    <location>
        <begin position="37"/>
        <end position="56"/>
    </location>
</feature>
<reference evidence="2" key="1">
    <citation type="submission" date="2023-10" db="EMBL/GenBank/DDBJ databases">
        <authorList>
            <person name="Chen Y."/>
            <person name="Shah S."/>
            <person name="Dougan E. K."/>
            <person name="Thang M."/>
            <person name="Chan C."/>
        </authorList>
    </citation>
    <scope>NUCLEOTIDE SEQUENCE [LARGE SCALE GENOMIC DNA]</scope>
</reference>
<feature type="compositionally biased region" description="Low complexity" evidence="1">
    <location>
        <begin position="60"/>
        <end position="70"/>
    </location>
</feature>
<evidence type="ECO:0000313" key="2">
    <source>
        <dbReference type="EMBL" id="CAK0788272.1"/>
    </source>
</evidence>
<feature type="region of interest" description="Disordered" evidence="1">
    <location>
        <begin position="1"/>
        <end position="123"/>
    </location>
</feature>
<comment type="caution">
    <text evidence="2">The sequence shown here is derived from an EMBL/GenBank/DDBJ whole genome shotgun (WGS) entry which is preliminary data.</text>
</comment>
<accession>A0ABN9P6I2</accession>
<feature type="compositionally biased region" description="Basic residues" evidence="1">
    <location>
        <begin position="26"/>
        <end position="35"/>
    </location>
</feature>
<keyword evidence="3" id="KW-1185">Reference proteome</keyword>
<gene>
    <name evidence="2" type="ORF">PCOR1329_LOCUS208</name>
</gene>
<proteinExistence type="predicted"/>
<sequence>MCGLPVKWKRFGKGPEEGVRMPTTVKHVKKLKAMRKAQQERNREKRGDNREARDGGEGGAKASSPSAAAGEDPPRGGAATPASASGEQAPQKPAAPADLMDLVGGDDVDAPIATRRTPAAAQP</sequence>